<dbReference type="InterPro" id="IPR052024">
    <property type="entry name" value="Methanogen_methyltrans"/>
</dbReference>
<dbReference type="InterPro" id="IPR038071">
    <property type="entry name" value="UROD/MetE-like_sf"/>
</dbReference>
<dbReference type="RefSeq" id="WP_036939021.1">
    <property type="nucleotide sequence ID" value="NZ_JQKC01000008.1"/>
</dbReference>
<dbReference type="AlphaFoldDB" id="A0A0L6JQ63"/>
<proteinExistence type="predicted"/>
<dbReference type="SUPFAM" id="SSF51726">
    <property type="entry name" value="UROD/MetE-like"/>
    <property type="match status" value="1"/>
</dbReference>
<dbReference type="Proteomes" id="UP000036923">
    <property type="component" value="Unassembled WGS sequence"/>
</dbReference>
<dbReference type="STRING" id="398512.Bccel_3252"/>
<dbReference type="PANTHER" id="PTHR47099">
    <property type="entry name" value="METHYLCOBAMIDE:COM METHYLTRANSFERASE MTBA"/>
    <property type="match status" value="1"/>
</dbReference>
<comment type="caution">
    <text evidence="2">The sequence shown here is derived from an EMBL/GenBank/DDBJ whole genome shotgun (WGS) entry which is preliminary data.</text>
</comment>
<dbReference type="Gene3D" id="3.20.20.210">
    <property type="match status" value="1"/>
</dbReference>
<dbReference type="PANTHER" id="PTHR47099:SF1">
    <property type="entry name" value="METHYLCOBAMIDE:COM METHYLTRANSFERASE MTBA"/>
    <property type="match status" value="1"/>
</dbReference>
<protein>
    <submittedName>
        <fullName evidence="2">Uroporphyrinogen decarboxylase (URO-D)</fullName>
    </submittedName>
</protein>
<dbReference type="Pfam" id="PF01208">
    <property type="entry name" value="URO-D"/>
    <property type="match status" value="1"/>
</dbReference>
<evidence type="ECO:0000313" key="2">
    <source>
        <dbReference type="EMBL" id="KNY27981.1"/>
    </source>
</evidence>
<evidence type="ECO:0000313" key="3">
    <source>
        <dbReference type="Proteomes" id="UP000036923"/>
    </source>
</evidence>
<accession>A0A0L6JQ63</accession>
<feature type="domain" description="Uroporphyrinogen decarboxylase (URO-D)" evidence="1">
    <location>
        <begin position="28"/>
        <end position="237"/>
    </location>
</feature>
<name>A0A0L6JQ63_9FIRM</name>
<keyword evidence="3" id="KW-1185">Reference proteome</keyword>
<dbReference type="InterPro" id="IPR000257">
    <property type="entry name" value="Uroporphyrinogen_deCOase"/>
</dbReference>
<dbReference type="GO" id="GO:0006779">
    <property type="term" value="P:porphyrin-containing compound biosynthetic process"/>
    <property type="evidence" value="ECO:0007669"/>
    <property type="project" value="InterPro"/>
</dbReference>
<gene>
    <name evidence="2" type="ORF">Bccel_3252</name>
</gene>
<evidence type="ECO:0000259" key="1">
    <source>
        <dbReference type="Pfam" id="PF01208"/>
    </source>
</evidence>
<dbReference type="EMBL" id="LGTC01000001">
    <property type="protein sequence ID" value="KNY27981.1"/>
    <property type="molecule type" value="Genomic_DNA"/>
</dbReference>
<dbReference type="eggNOG" id="COG0407">
    <property type="taxonomic scope" value="Bacteria"/>
</dbReference>
<reference evidence="3" key="1">
    <citation type="submission" date="2015-07" db="EMBL/GenBank/DDBJ databases">
        <title>Near-Complete Genome Sequence of the Cellulolytic Bacterium Bacteroides (Pseudobacteroides) cellulosolvens ATCC 35603.</title>
        <authorList>
            <person name="Dassa B."/>
            <person name="Utturkar S.M."/>
            <person name="Klingeman D.M."/>
            <person name="Hurt R.A."/>
            <person name="Keller M."/>
            <person name="Xu J."/>
            <person name="Reddy Y.H.K."/>
            <person name="Borovok I."/>
            <person name="Grinberg I.R."/>
            <person name="Lamed R."/>
            <person name="Zhivin O."/>
            <person name="Bayer E.A."/>
            <person name="Brown S.D."/>
        </authorList>
    </citation>
    <scope>NUCLEOTIDE SEQUENCE [LARGE SCALE GENOMIC DNA]</scope>
    <source>
        <strain evidence="3">DSM 2933</strain>
    </source>
</reference>
<sequence length="293" mass="32611">MNDFSNQLDFICSGESMELIPDSIVKNTGIPRSAAHTKKDSMALVSDEMRKMDNDTLCRLPFCVTVEAEAIGGDFRIGEEKTGPVLQGYKYKKIEELADIKEIDLEKGRIKEVLDAVSLLKLKEKNVVLNVEGPFTIIALLIDSMSLYKGIKNRRDLIESTLQKIEDSLFKYILEGVNKGADIISYADPTGDLGLVGPKIYREISGKHSYNLLKRVEGHLDNSIIHLCGKTSIAFEKTGFCVSKPVEVEAGLTYGEAIIRMLGRSDINFVGHRCLRSTPLIMKKPAVWKIELA</sequence>
<organism evidence="2 3">
    <name type="scientific">Pseudobacteroides cellulosolvens ATCC 35603 = DSM 2933</name>
    <dbReference type="NCBI Taxonomy" id="398512"/>
    <lineage>
        <taxon>Bacteria</taxon>
        <taxon>Bacillati</taxon>
        <taxon>Bacillota</taxon>
        <taxon>Clostridia</taxon>
        <taxon>Eubacteriales</taxon>
        <taxon>Oscillospiraceae</taxon>
        <taxon>Pseudobacteroides</taxon>
    </lineage>
</organism>
<dbReference type="OrthoDB" id="2135496at2"/>
<dbReference type="GO" id="GO:0004853">
    <property type="term" value="F:uroporphyrinogen decarboxylase activity"/>
    <property type="evidence" value="ECO:0007669"/>
    <property type="project" value="InterPro"/>
</dbReference>